<evidence type="ECO:0000259" key="4">
    <source>
        <dbReference type="SMART" id="SM00829"/>
    </source>
</evidence>
<dbReference type="InterPro" id="IPR011032">
    <property type="entry name" value="GroES-like_sf"/>
</dbReference>
<dbReference type="InterPro" id="IPR007123">
    <property type="entry name" value="Gelsolin-like_dom"/>
</dbReference>
<dbReference type="PANTHER" id="PTHR45348:SF2">
    <property type="entry name" value="ZINC-TYPE ALCOHOL DEHYDROGENASE-LIKE PROTEIN C2E1P3.01"/>
    <property type="match status" value="1"/>
</dbReference>
<sequence>MGNQAAWIEGNADHPLVVKEAPKPKPGADEVLIKTAVVAINPVDYKLQDAGAYSPSKPFILGEDGAGIVEEVGADVTGIKKGDRVIAYADGLGSNKSANSSFQLTFAATSRLVSPVPTSLALEKAVVLPLALSTAAAGLYDHTLLKLPLPVADPAAVVQSGRTVLVWGGSSSVGSAAIQLAKASGARVVSTASPQNHALLRALGADAVFDYHADTVVDELAKELEGADFAGVYDAISLAASTAAVAAVLGRLDKKVPVANVLPTDRKTEQYQPQFVRASNITSGALAFISDGVWGKFVPAALANGSLQAKPDAHVIGHGLDKIQHGIDVLRKGVSAQKVVVTLREATSSLPSQHAIFSTMAPHNGLMHGTEYDIEDSNVELIGSEIDHRVKYASAATEPAWNDGVVSRQPGLFVWRVEDFQLVAVPPADRGVFYDGDSYVVLHSYRLGPADESSAQAPRLGHEIFFWLGAHTSQDEAGTAAYKTVELDEFLRGAATQHRELQASPSAAFLGLFPRQRLTIRRGGVATGFRHVDVEGERDKAVGRAPTLLRVFRQPGVAADGGVVVHEVEASWHSLDDGDVFVLDSPADATVYVWQGRRCSPMEKARAADVAQDLLTPAHAGSVQVLAQDEGRAGRVVRLLGGEDSQQGQAFSSARPWAAAAHDPQDSNAPASSAYPQRLWRLSDASGSLAFDLVRETTAGTSVDELDGQDVLLWDDGGRQIWVWEGRGASPAERAHWLRVAQAYVRQLVGERGRQAAQTPIAKVRQGYESPAFLHSLQACR</sequence>
<evidence type="ECO:0000313" key="5">
    <source>
        <dbReference type="EMBL" id="EFX06304.1"/>
    </source>
</evidence>
<dbReference type="InterPro" id="IPR047122">
    <property type="entry name" value="Trans-enoyl_RdTase-like"/>
</dbReference>
<dbReference type="SUPFAM" id="SSF51735">
    <property type="entry name" value="NAD(P)-binding Rossmann-fold domains"/>
    <property type="match status" value="1"/>
</dbReference>
<evidence type="ECO:0000256" key="1">
    <source>
        <dbReference type="ARBA" id="ARBA00008072"/>
    </source>
</evidence>
<keyword evidence="6" id="KW-1185">Reference proteome</keyword>
<keyword evidence="2" id="KW-0560">Oxidoreductase</keyword>
<dbReference type="InterPro" id="IPR013154">
    <property type="entry name" value="ADH-like_N"/>
</dbReference>
<dbReference type="Pfam" id="PF08240">
    <property type="entry name" value="ADH_N"/>
    <property type="match status" value="1"/>
</dbReference>
<dbReference type="HOGENOM" id="CLU_358638_0_0_1"/>
<dbReference type="SMART" id="SM00829">
    <property type="entry name" value="PKS_ER"/>
    <property type="match status" value="1"/>
</dbReference>
<dbReference type="OrthoDB" id="6375767at2759"/>
<dbReference type="InterPro" id="IPR020843">
    <property type="entry name" value="ER"/>
</dbReference>
<evidence type="ECO:0000256" key="2">
    <source>
        <dbReference type="ARBA" id="ARBA00023002"/>
    </source>
</evidence>
<reference evidence="5 6" key="1">
    <citation type="journal article" date="2011" name="Proc. Natl. Acad. Sci. U.S.A.">
        <title>Genome and transcriptome analyses of the mountain pine beetle-fungal symbiont Grosmannia clavigera, a lodgepole pine pathogen.</title>
        <authorList>
            <person name="DiGuistini S."/>
            <person name="Wang Y."/>
            <person name="Liao N.Y."/>
            <person name="Taylor G."/>
            <person name="Tanguay P."/>
            <person name="Feau N."/>
            <person name="Henrissat B."/>
            <person name="Chan S.K."/>
            <person name="Hesse-Orce U."/>
            <person name="Alamouti S.M."/>
            <person name="Tsui C.K.M."/>
            <person name="Docking R.T."/>
            <person name="Levasseur A."/>
            <person name="Haridas S."/>
            <person name="Robertson G."/>
            <person name="Birol I."/>
            <person name="Holt R.A."/>
            <person name="Marra M.A."/>
            <person name="Hamelin R.C."/>
            <person name="Hirst M."/>
            <person name="Jones S.J.M."/>
            <person name="Bohlmann J."/>
            <person name="Breuil C."/>
        </authorList>
    </citation>
    <scope>NUCLEOTIDE SEQUENCE [LARGE SCALE GENOMIC DNA]</scope>
    <source>
        <strain evidence="6">kw1407 / UAMH 11150</strain>
    </source>
</reference>
<dbReference type="GO" id="GO:0051015">
    <property type="term" value="F:actin filament binding"/>
    <property type="evidence" value="ECO:0007669"/>
    <property type="project" value="InterPro"/>
</dbReference>
<feature type="compositionally biased region" description="Low complexity" evidence="3">
    <location>
        <begin position="650"/>
        <end position="661"/>
    </location>
</feature>
<dbReference type="AlphaFoldDB" id="F0X725"/>
<dbReference type="Pfam" id="PF00626">
    <property type="entry name" value="Gelsolin"/>
    <property type="match status" value="2"/>
</dbReference>
<dbReference type="InterPro" id="IPR036291">
    <property type="entry name" value="NAD(P)-bd_dom_sf"/>
</dbReference>
<dbReference type="SUPFAM" id="SSF50129">
    <property type="entry name" value="GroES-like"/>
    <property type="match status" value="1"/>
</dbReference>
<dbReference type="SUPFAM" id="SSF55753">
    <property type="entry name" value="Actin depolymerizing proteins"/>
    <property type="match status" value="3"/>
</dbReference>
<organism evidence="6">
    <name type="scientific">Grosmannia clavigera (strain kw1407 / UAMH 11150)</name>
    <name type="common">Blue stain fungus</name>
    <name type="synonym">Graphiocladiella clavigera</name>
    <dbReference type="NCBI Taxonomy" id="655863"/>
    <lineage>
        <taxon>Eukaryota</taxon>
        <taxon>Fungi</taxon>
        <taxon>Dikarya</taxon>
        <taxon>Ascomycota</taxon>
        <taxon>Pezizomycotina</taxon>
        <taxon>Sordariomycetes</taxon>
        <taxon>Sordariomycetidae</taxon>
        <taxon>Ophiostomatales</taxon>
        <taxon>Ophiostomataceae</taxon>
        <taxon>Leptographium</taxon>
    </lineage>
</organism>
<dbReference type="Gene3D" id="3.40.20.10">
    <property type="entry name" value="Severin"/>
    <property type="match status" value="3"/>
</dbReference>
<dbReference type="PANTHER" id="PTHR45348">
    <property type="entry name" value="HYPOTHETICAL OXIDOREDUCTASE (EUROFUNG)"/>
    <property type="match status" value="1"/>
</dbReference>
<dbReference type="InParanoid" id="F0X725"/>
<dbReference type="GO" id="GO:0016651">
    <property type="term" value="F:oxidoreductase activity, acting on NAD(P)H"/>
    <property type="evidence" value="ECO:0007669"/>
    <property type="project" value="InterPro"/>
</dbReference>
<protein>
    <submittedName>
        <fullName evidence="5">Actin-binding protein</fullName>
    </submittedName>
</protein>
<dbReference type="EMBL" id="GL629729">
    <property type="protein sequence ID" value="EFX06304.1"/>
    <property type="molecule type" value="Genomic_DNA"/>
</dbReference>
<dbReference type="SMART" id="SM00262">
    <property type="entry name" value="GEL"/>
    <property type="match status" value="3"/>
</dbReference>
<dbReference type="Gene3D" id="3.90.180.10">
    <property type="entry name" value="Medium-chain alcohol dehydrogenases, catalytic domain"/>
    <property type="match status" value="1"/>
</dbReference>
<dbReference type="InterPro" id="IPR007122">
    <property type="entry name" value="Villin/Gelsolin"/>
</dbReference>
<dbReference type="CDD" id="cd11290">
    <property type="entry name" value="gelsolin_S1_like"/>
    <property type="match status" value="1"/>
</dbReference>
<comment type="similarity">
    <text evidence="1">Belongs to the zinc-containing alcohol dehydrogenase family.</text>
</comment>
<dbReference type="STRING" id="655863.F0X725"/>
<proteinExistence type="inferred from homology"/>
<name>F0X725_GROCL</name>
<dbReference type="Pfam" id="PF00107">
    <property type="entry name" value="ADH_zinc_N"/>
    <property type="match status" value="1"/>
</dbReference>
<dbReference type="InterPro" id="IPR013149">
    <property type="entry name" value="ADH-like_C"/>
</dbReference>
<evidence type="ECO:0000313" key="6">
    <source>
        <dbReference type="Proteomes" id="UP000007796"/>
    </source>
</evidence>
<dbReference type="CDD" id="cd08249">
    <property type="entry name" value="enoyl_reductase_like"/>
    <property type="match status" value="1"/>
</dbReference>
<dbReference type="eggNOG" id="KOG1198">
    <property type="taxonomic scope" value="Eukaryota"/>
</dbReference>
<dbReference type="GeneID" id="25980079"/>
<dbReference type="Proteomes" id="UP000007796">
    <property type="component" value="Unassembled WGS sequence"/>
</dbReference>
<feature type="region of interest" description="Disordered" evidence="3">
    <location>
        <begin position="650"/>
        <end position="672"/>
    </location>
</feature>
<feature type="domain" description="Enoyl reductase (ER)" evidence="4">
    <location>
        <begin position="10"/>
        <end position="341"/>
    </location>
</feature>
<accession>F0X725</accession>
<evidence type="ECO:0000256" key="3">
    <source>
        <dbReference type="SAM" id="MobiDB-lite"/>
    </source>
</evidence>
<dbReference type="RefSeq" id="XP_014175786.1">
    <property type="nucleotide sequence ID" value="XM_014320311.1"/>
</dbReference>
<dbReference type="eggNOG" id="KOG0443">
    <property type="taxonomic scope" value="Eukaryota"/>
</dbReference>
<dbReference type="InterPro" id="IPR029006">
    <property type="entry name" value="ADF-H/Gelsolin-like_dom_sf"/>
</dbReference>
<gene>
    <name evidence="5" type="ORF">CMQ_6625</name>
</gene>
<dbReference type="Gene3D" id="3.40.50.720">
    <property type="entry name" value="NAD(P)-binding Rossmann-like Domain"/>
    <property type="match status" value="1"/>
</dbReference>